<evidence type="ECO:0000313" key="2">
    <source>
        <dbReference type="Proteomes" id="UP000030686"/>
    </source>
</evidence>
<proteinExistence type="predicted"/>
<reference evidence="1" key="1">
    <citation type="journal article" date="2014" name="Nat. Commun.">
        <title>Multiple recent horizontal transfers of a large genomic region in cheese making fungi.</title>
        <authorList>
            <person name="Cheeseman K."/>
            <person name="Ropars J."/>
            <person name="Renault P."/>
            <person name="Dupont J."/>
            <person name="Gouzy J."/>
            <person name="Branca A."/>
            <person name="Abraham A.L."/>
            <person name="Ceppi M."/>
            <person name="Conseiller E."/>
            <person name="Debuchy R."/>
            <person name="Malagnac F."/>
            <person name="Goarin A."/>
            <person name="Silar P."/>
            <person name="Lacoste S."/>
            <person name="Sallet E."/>
            <person name="Bensimon A."/>
            <person name="Giraud T."/>
            <person name="Brygoo Y."/>
        </authorList>
    </citation>
    <scope>NUCLEOTIDE SEQUENCE [LARGE SCALE GENOMIC DNA]</scope>
    <source>
        <strain evidence="1">FM164</strain>
    </source>
</reference>
<evidence type="ECO:0000313" key="1">
    <source>
        <dbReference type="EMBL" id="CDM30219.1"/>
    </source>
</evidence>
<dbReference type="EMBL" id="HG792016">
    <property type="protein sequence ID" value="CDM30219.1"/>
    <property type="molecule type" value="Genomic_DNA"/>
</dbReference>
<dbReference type="Proteomes" id="UP000030686">
    <property type="component" value="Unassembled WGS sequence"/>
</dbReference>
<keyword evidence="2" id="KW-1185">Reference proteome</keyword>
<accession>W6Q7I5</accession>
<gene>
    <name evidence="1" type="ORF">PROQFM164_S02g000368</name>
</gene>
<sequence length="135" mass="15266">MQATYILNKSQEAHAMARTALGHLELPALIRRMVDRLSLGHIKFANTYECSLRPSQVRLGYRGDETFSSQHFACVESSPRVPALRGGYLIAPYRNVERYGVATKEDAIITKRYRQATGYVLPGSSALDQPYFYHL</sequence>
<organism evidence="1 2">
    <name type="scientific">Penicillium roqueforti (strain FM164)</name>
    <dbReference type="NCBI Taxonomy" id="1365484"/>
    <lineage>
        <taxon>Eukaryota</taxon>
        <taxon>Fungi</taxon>
        <taxon>Dikarya</taxon>
        <taxon>Ascomycota</taxon>
        <taxon>Pezizomycotina</taxon>
        <taxon>Eurotiomycetes</taxon>
        <taxon>Eurotiomycetidae</taxon>
        <taxon>Eurotiales</taxon>
        <taxon>Aspergillaceae</taxon>
        <taxon>Penicillium</taxon>
    </lineage>
</organism>
<protein>
    <submittedName>
        <fullName evidence="1">Genomic scaffold, ProqFM164S02</fullName>
    </submittedName>
</protein>
<dbReference type="AlphaFoldDB" id="W6Q7I5"/>
<name>W6Q7I5_PENRF</name>